<accession>A0A4U5M0L9</accession>
<evidence type="ECO:0000256" key="3">
    <source>
        <dbReference type="ARBA" id="ARBA00022989"/>
    </source>
</evidence>
<proteinExistence type="predicted"/>
<evidence type="ECO:0000256" key="4">
    <source>
        <dbReference type="ARBA" id="ARBA00023136"/>
    </source>
</evidence>
<evidence type="ECO:0000313" key="7">
    <source>
        <dbReference type="Proteomes" id="UP000298663"/>
    </source>
</evidence>
<organism evidence="6 7">
    <name type="scientific">Steinernema carpocapsae</name>
    <name type="common">Entomopathogenic nematode</name>
    <dbReference type="NCBI Taxonomy" id="34508"/>
    <lineage>
        <taxon>Eukaryota</taxon>
        <taxon>Metazoa</taxon>
        <taxon>Ecdysozoa</taxon>
        <taxon>Nematoda</taxon>
        <taxon>Chromadorea</taxon>
        <taxon>Rhabditida</taxon>
        <taxon>Tylenchina</taxon>
        <taxon>Panagrolaimomorpha</taxon>
        <taxon>Strongyloidoidea</taxon>
        <taxon>Steinernematidae</taxon>
        <taxon>Steinernema</taxon>
    </lineage>
</organism>
<keyword evidence="4 5" id="KW-0472">Membrane</keyword>
<reference evidence="6 7" key="2">
    <citation type="journal article" date="2019" name="G3 (Bethesda)">
        <title>Hybrid Assembly of the Genome of the Entomopathogenic Nematode Steinernema carpocapsae Identifies the X-Chromosome.</title>
        <authorList>
            <person name="Serra L."/>
            <person name="Macchietto M."/>
            <person name="Macias-Munoz A."/>
            <person name="McGill C.J."/>
            <person name="Rodriguez I.M."/>
            <person name="Rodriguez B."/>
            <person name="Murad R."/>
            <person name="Mortazavi A."/>
        </authorList>
    </citation>
    <scope>NUCLEOTIDE SEQUENCE [LARGE SCALE GENOMIC DNA]</scope>
    <source>
        <strain evidence="6 7">ALL</strain>
    </source>
</reference>
<evidence type="ECO:0000256" key="1">
    <source>
        <dbReference type="ARBA" id="ARBA00004141"/>
    </source>
</evidence>
<comment type="caution">
    <text evidence="6">The sequence shown here is derived from an EMBL/GenBank/DDBJ whole genome shotgun (WGS) entry which is preliminary data.</text>
</comment>
<protein>
    <recommendedName>
        <fullName evidence="8">G-protein coupled receptors family 1 profile domain-containing protein</fullName>
    </recommendedName>
</protein>
<dbReference type="GO" id="GO:0016020">
    <property type="term" value="C:membrane"/>
    <property type="evidence" value="ECO:0007669"/>
    <property type="project" value="UniProtKB-SubCell"/>
</dbReference>
<dbReference type="EMBL" id="AZBU02000010">
    <property type="protein sequence ID" value="TKR62177.1"/>
    <property type="molecule type" value="Genomic_DNA"/>
</dbReference>
<dbReference type="AlphaFoldDB" id="A0A4U5M0L9"/>
<dbReference type="PANTHER" id="PTHR46561">
    <property type="entry name" value="SERPENTINE RECEPTOR, CLASS AB (CLASS A-LIKE)-RELATED"/>
    <property type="match status" value="1"/>
</dbReference>
<feature type="transmembrane region" description="Helical" evidence="5">
    <location>
        <begin position="241"/>
        <end position="269"/>
    </location>
</feature>
<keyword evidence="7" id="KW-1185">Reference proteome</keyword>
<evidence type="ECO:0000313" key="6">
    <source>
        <dbReference type="EMBL" id="TKR62177.1"/>
    </source>
</evidence>
<dbReference type="Pfam" id="PF10292">
    <property type="entry name" value="7TM_GPCR_Srab"/>
    <property type="match status" value="1"/>
</dbReference>
<evidence type="ECO:0008006" key="8">
    <source>
        <dbReference type="Google" id="ProtNLM"/>
    </source>
</evidence>
<dbReference type="Proteomes" id="UP000298663">
    <property type="component" value="Unassembled WGS sequence"/>
</dbReference>
<gene>
    <name evidence="6" type="ORF">L596_026171</name>
</gene>
<comment type="subcellular location">
    <subcellularLocation>
        <location evidence="1">Membrane</location>
        <topology evidence="1">Multi-pass membrane protein</topology>
    </subcellularLocation>
</comment>
<evidence type="ECO:0000256" key="5">
    <source>
        <dbReference type="SAM" id="Phobius"/>
    </source>
</evidence>
<keyword evidence="2 5" id="KW-0812">Transmembrane</keyword>
<feature type="transmembrane region" description="Helical" evidence="5">
    <location>
        <begin position="57"/>
        <end position="77"/>
    </location>
</feature>
<feature type="transmembrane region" description="Helical" evidence="5">
    <location>
        <begin position="196"/>
        <end position="220"/>
    </location>
</feature>
<name>A0A4U5M0L9_STECR</name>
<feature type="transmembrane region" description="Helical" evidence="5">
    <location>
        <begin position="113"/>
        <end position="131"/>
    </location>
</feature>
<keyword evidence="3 5" id="KW-1133">Transmembrane helix</keyword>
<feature type="transmembrane region" description="Helical" evidence="5">
    <location>
        <begin position="281"/>
        <end position="301"/>
    </location>
</feature>
<dbReference type="OrthoDB" id="5884819at2759"/>
<evidence type="ECO:0000256" key="2">
    <source>
        <dbReference type="ARBA" id="ARBA00022692"/>
    </source>
</evidence>
<dbReference type="InterPro" id="IPR019408">
    <property type="entry name" value="7TM_GPCR_serpentine_rcpt_Srab"/>
</dbReference>
<dbReference type="PANTHER" id="PTHR46561:SF11">
    <property type="entry name" value="SERPENTINE RECEPTOR CLASS ALPHA_BETA-14"/>
    <property type="match status" value="1"/>
</dbReference>
<feature type="transmembrane region" description="Helical" evidence="5">
    <location>
        <begin position="20"/>
        <end position="45"/>
    </location>
</feature>
<reference evidence="6 7" key="1">
    <citation type="journal article" date="2015" name="Genome Biol.">
        <title>Comparative genomics of Steinernema reveals deeply conserved gene regulatory networks.</title>
        <authorList>
            <person name="Dillman A.R."/>
            <person name="Macchietto M."/>
            <person name="Porter C.F."/>
            <person name="Rogers A."/>
            <person name="Williams B."/>
            <person name="Antoshechkin I."/>
            <person name="Lee M.M."/>
            <person name="Goodwin Z."/>
            <person name="Lu X."/>
            <person name="Lewis E.E."/>
            <person name="Goodrich-Blair H."/>
            <person name="Stock S.P."/>
            <person name="Adams B.J."/>
            <person name="Sternberg P.W."/>
            <person name="Mortazavi A."/>
        </authorList>
    </citation>
    <scope>NUCLEOTIDE SEQUENCE [LARGE SCALE GENOMIC DNA]</scope>
    <source>
        <strain evidence="6 7">ALL</strain>
    </source>
</reference>
<feature type="transmembrane region" description="Helical" evidence="5">
    <location>
        <begin position="152"/>
        <end position="171"/>
    </location>
</feature>
<sequence>MSSMDYKKLCKDGLHLSQDSIFVAVMGCKTFCSLVGLCLIALITYFEQLTKSFHKNARLIIFLHFGMVFISATGSALSDGFDFLRFTALKAANHDTDCPVAPFPATIGTTFKLIKIFGTAGIIGTVFAWGLERFIATVYAKSYEGNGCRLGILMCAIATALAIFDVSLHLSKVDFSLYLSMVSVTKPAIDLSMKCYYVLAAIEVFGVVLLGLIWIMNVRFNNIKKRVFSSLSYKSQIQENIEAVALMFPVAFLHFTFGVTAALVVPSITLNVDEERDKTKFIAALDTIVVYYVVLPVALFWRSLVKRRNSKRVLNLSVHRESGDHHFTMLHKLFN</sequence>
<dbReference type="InterPro" id="IPR053286">
    <property type="entry name" value="Nematode_rcpt-like_srab"/>
</dbReference>